<accession>A0ABW5PBK9</accession>
<dbReference type="EMBL" id="JBHUME010000005">
    <property type="protein sequence ID" value="MFD2611870.1"/>
    <property type="molecule type" value="Genomic_DNA"/>
</dbReference>
<organism evidence="2 3">
    <name type="scientific">Paenibacillus gansuensis</name>
    <dbReference type="NCBI Taxonomy" id="306542"/>
    <lineage>
        <taxon>Bacteria</taxon>
        <taxon>Bacillati</taxon>
        <taxon>Bacillota</taxon>
        <taxon>Bacilli</taxon>
        <taxon>Bacillales</taxon>
        <taxon>Paenibacillaceae</taxon>
        <taxon>Paenibacillus</taxon>
    </lineage>
</organism>
<comment type="caution">
    <text evidence="2">The sequence shown here is derived from an EMBL/GenBank/DDBJ whole genome shotgun (WGS) entry which is preliminary data.</text>
</comment>
<keyword evidence="3" id="KW-1185">Reference proteome</keyword>
<dbReference type="Pfam" id="PF09548">
    <property type="entry name" value="Spore_III_AB"/>
    <property type="match status" value="1"/>
</dbReference>
<sequence length="172" mass="18906">MIRLVGAVIVVAAGTLFGFAQASKYANRPKQIRQLIQALQRLETEIHYGFTPLPEALQSLSAQVPEPLAALFRTASGKLRETEGMTAAEAIQGAIEEVWTRTALGKPERQVVRQLGFTLGISDRDDQIKHVKLAMNQLQSEEAAAREDQKRYEAMWKSLGALGGALVAILMY</sequence>
<dbReference type="PIRSF" id="PIRSF021435">
    <property type="entry name" value="SpoIIIAB"/>
    <property type="match status" value="1"/>
</dbReference>
<protein>
    <submittedName>
        <fullName evidence="2">Stage III sporulation protein SpoIIIAB</fullName>
    </submittedName>
</protein>
<dbReference type="InterPro" id="IPR014198">
    <property type="entry name" value="Spore_III_AB"/>
</dbReference>
<feature type="coiled-coil region" evidence="1">
    <location>
        <begin position="128"/>
        <end position="155"/>
    </location>
</feature>
<gene>
    <name evidence="2" type="primary">spoIIIAB</name>
    <name evidence="2" type="ORF">ACFSUF_05465</name>
</gene>
<name>A0ABW5PBK9_9BACL</name>
<evidence type="ECO:0000256" key="1">
    <source>
        <dbReference type="SAM" id="Coils"/>
    </source>
</evidence>
<reference evidence="3" key="1">
    <citation type="journal article" date="2019" name="Int. J. Syst. Evol. Microbiol.">
        <title>The Global Catalogue of Microorganisms (GCM) 10K type strain sequencing project: providing services to taxonomists for standard genome sequencing and annotation.</title>
        <authorList>
            <consortium name="The Broad Institute Genomics Platform"/>
            <consortium name="The Broad Institute Genome Sequencing Center for Infectious Disease"/>
            <person name="Wu L."/>
            <person name="Ma J."/>
        </authorList>
    </citation>
    <scope>NUCLEOTIDE SEQUENCE [LARGE SCALE GENOMIC DNA]</scope>
    <source>
        <strain evidence="3">KCTC 3950</strain>
    </source>
</reference>
<keyword evidence="1" id="KW-0175">Coiled coil</keyword>
<evidence type="ECO:0000313" key="2">
    <source>
        <dbReference type="EMBL" id="MFD2611870.1"/>
    </source>
</evidence>
<proteinExistence type="predicted"/>
<evidence type="ECO:0000313" key="3">
    <source>
        <dbReference type="Proteomes" id="UP001597541"/>
    </source>
</evidence>
<dbReference type="RefSeq" id="WP_377600909.1">
    <property type="nucleotide sequence ID" value="NZ_JBHUME010000005.1"/>
</dbReference>
<dbReference type="Proteomes" id="UP001597541">
    <property type="component" value="Unassembled WGS sequence"/>
</dbReference>
<dbReference type="NCBIfam" id="TIGR02833">
    <property type="entry name" value="spore_III_AB"/>
    <property type="match status" value="1"/>
</dbReference>